<evidence type="ECO:0000313" key="1">
    <source>
        <dbReference type="EMBL" id="SFU01704.1"/>
    </source>
</evidence>
<dbReference type="CDD" id="cd00761">
    <property type="entry name" value="Glyco_tranf_GTA_type"/>
    <property type="match status" value="1"/>
</dbReference>
<dbReference type="GO" id="GO:0016740">
    <property type="term" value="F:transferase activity"/>
    <property type="evidence" value="ECO:0007669"/>
    <property type="project" value="UniProtKB-KW"/>
</dbReference>
<name>A0A1I7CQR6_9HYPH</name>
<keyword evidence="2" id="KW-1185">Reference proteome</keyword>
<dbReference type="EMBL" id="FPBD01000006">
    <property type="protein sequence ID" value="SFU01704.1"/>
    <property type="molecule type" value="Genomic_DNA"/>
</dbReference>
<gene>
    <name evidence="1" type="ORF">SAMN05444141_106289</name>
</gene>
<dbReference type="AlphaFoldDB" id="A0A1I7CQR6"/>
<keyword evidence="1" id="KW-0808">Transferase</keyword>
<dbReference type="InterPro" id="IPR029044">
    <property type="entry name" value="Nucleotide-diphossugar_trans"/>
</dbReference>
<dbReference type="SUPFAM" id="SSF53448">
    <property type="entry name" value="Nucleotide-diphospho-sugar transferases"/>
    <property type="match status" value="1"/>
</dbReference>
<dbReference type="Pfam" id="PF13704">
    <property type="entry name" value="Glyco_tranf_2_4"/>
    <property type="match status" value="1"/>
</dbReference>
<accession>A0A1I7CQR6</accession>
<proteinExistence type="predicted"/>
<reference evidence="2" key="1">
    <citation type="submission" date="2016-10" db="EMBL/GenBank/DDBJ databases">
        <authorList>
            <person name="Varghese N."/>
            <person name="Submissions S."/>
        </authorList>
    </citation>
    <scope>NUCLEOTIDE SEQUENCE [LARGE SCALE GENOMIC DNA]</scope>
    <source>
        <strain evidence="2">DSM 17465</strain>
    </source>
</reference>
<sequence>MWGFCFLATQSLNWWAGAVTSVRDLFDFDEFPKISLPEDGIIVITRARNEMLRLPFFLEHYRSIGASHIFVVDNDSTDDTAAFLETQPDVTRFHTSKLYKQFKRNWLLAILNEYCTDRWTILADTDEQFVYPGWPETKLTDLTAYWDSVGAEGVIAPLIDMYSDKPLVDVDYRQGDPFLSTCPYFDTTSSWAITRSPEGRTPGFEVRGGIRGRLFGIPPKRRELFPLNHLRNLYLAPAHIHRRLPLRDYVERRLKRFLYKQCPQLTKVPLIRWNPTYSEMWSVHRIDIRTRLADDWGAMLHFKFFQDFKFRVEEELTRQAYYANGLEYKAYYEGLEKILHQSPAYSGSMKLSSVEDVYTFRQAYCSRELQKYLKHLAQQPHVTTSPSQKGVVA</sequence>
<evidence type="ECO:0000313" key="2">
    <source>
        <dbReference type="Proteomes" id="UP000183371"/>
    </source>
</evidence>
<dbReference type="Proteomes" id="UP000183371">
    <property type="component" value="Unassembled WGS sequence"/>
</dbReference>
<protein>
    <submittedName>
        <fullName evidence="1">Glycosyltransferase involved in cell wall bisynthesis</fullName>
    </submittedName>
</protein>
<organism evidence="1 2">
    <name type="scientific">Pseudovibrio denitrificans</name>
    <dbReference type="NCBI Taxonomy" id="258256"/>
    <lineage>
        <taxon>Bacteria</taxon>
        <taxon>Pseudomonadati</taxon>
        <taxon>Pseudomonadota</taxon>
        <taxon>Alphaproteobacteria</taxon>
        <taxon>Hyphomicrobiales</taxon>
        <taxon>Stappiaceae</taxon>
        <taxon>Pseudovibrio</taxon>
    </lineage>
</organism>